<evidence type="ECO:0008006" key="3">
    <source>
        <dbReference type="Google" id="ProtNLM"/>
    </source>
</evidence>
<reference evidence="2" key="1">
    <citation type="submission" date="2016-10" db="EMBL/GenBank/DDBJ databases">
        <title>Comparative genomics uncovers the prolific and rare metabolic potential of the cyanobacterial genus Moorea.</title>
        <authorList>
            <person name="Leao T."/>
            <person name="Castelao G."/>
            <person name="Korobeynikov A."/>
            <person name="Monroe E.A."/>
            <person name="Podell S."/>
            <person name="Glukhov E."/>
            <person name="Allen E."/>
            <person name="Gerwick W.H."/>
            <person name="Gerwick L."/>
        </authorList>
    </citation>
    <scope>NUCLEOTIDE SEQUENCE [LARGE SCALE GENOMIC DNA]</scope>
    <source>
        <strain evidence="2">PAL-8-15-08-1</strain>
    </source>
</reference>
<dbReference type="SUPFAM" id="SSF50341">
    <property type="entry name" value="CheW-like"/>
    <property type="match status" value="1"/>
</dbReference>
<organism evidence="1 2">
    <name type="scientific">Moorena producens PAL-8-15-08-1</name>
    <dbReference type="NCBI Taxonomy" id="1458985"/>
    <lineage>
        <taxon>Bacteria</taxon>
        <taxon>Bacillati</taxon>
        <taxon>Cyanobacteriota</taxon>
        <taxon>Cyanophyceae</taxon>
        <taxon>Coleofasciculales</taxon>
        <taxon>Coleofasciculaceae</taxon>
        <taxon>Moorena</taxon>
    </lineage>
</organism>
<dbReference type="OrthoDB" id="572144at2"/>
<dbReference type="STRING" id="1458985.BJP34_14770"/>
<accession>A0A1D8TSC6</accession>
<dbReference type="InterPro" id="IPR036061">
    <property type="entry name" value="CheW-like_dom_sf"/>
</dbReference>
<dbReference type="AlphaFoldDB" id="A0A1D8TSC6"/>
<proteinExistence type="predicted"/>
<dbReference type="RefSeq" id="WP_070392993.1">
    <property type="nucleotide sequence ID" value="NZ_CP017599.1"/>
</dbReference>
<dbReference type="KEGG" id="mpro:BJP34_14770"/>
<dbReference type="EMBL" id="CP017599">
    <property type="protein sequence ID" value="AOX00539.1"/>
    <property type="molecule type" value="Genomic_DNA"/>
</dbReference>
<gene>
    <name evidence="1" type="ORF">BJP34_14770</name>
</gene>
<evidence type="ECO:0000313" key="1">
    <source>
        <dbReference type="EMBL" id="AOX00539.1"/>
    </source>
</evidence>
<evidence type="ECO:0000313" key="2">
    <source>
        <dbReference type="Proteomes" id="UP000177870"/>
    </source>
</evidence>
<dbReference type="Proteomes" id="UP000177870">
    <property type="component" value="Chromosome"/>
</dbReference>
<name>A0A1D8TSC6_9CYAN</name>
<dbReference type="GO" id="GO:0006935">
    <property type="term" value="P:chemotaxis"/>
    <property type="evidence" value="ECO:0007669"/>
    <property type="project" value="InterPro"/>
</dbReference>
<sequence>MKKVRVIVFKIAKYWLALPMTVVLNVRDFPSNIRESNRDNKLIHLDNRTLTLLPLKPILVKPSKAKLSLDQSLDKTAAVTKYPIDLSSVGDFLIIVKTPRGEACAIPVYRLPTMIDLPLSTIRKLPDSYSQSYLLGMANYVAVSQWQKGHATETEAEKLTIFLLDLERALSVAIAYRAGSRE</sequence>
<dbReference type="GO" id="GO:0007165">
    <property type="term" value="P:signal transduction"/>
    <property type="evidence" value="ECO:0007669"/>
    <property type="project" value="InterPro"/>
</dbReference>
<protein>
    <recommendedName>
        <fullName evidence="3">CheW-like domain-containing protein</fullName>
    </recommendedName>
</protein>